<feature type="compositionally biased region" description="Basic residues" evidence="5">
    <location>
        <begin position="341"/>
        <end position="350"/>
    </location>
</feature>
<dbReference type="RefSeq" id="XP_008817423.1">
    <property type="nucleotide sequence ID" value="XM_008819201.1"/>
</dbReference>
<gene>
    <name evidence="7" type="ORF">C922_03609</name>
</gene>
<dbReference type="Proteomes" id="UP000030640">
    <property type="component" value="Unassembled WGS sequence"/>
</dbReference>
<feature type="region of interest" description="Disordered" evidence="5">
    <location>
        <begin position="1"/>
        <end position="59"/>
    </location>
</feature>
<feature type="region of interest" description="Disordered" evidence="5">
    <location>
        <begin position="932"/>
        <end position="956"/>
    </location>
</feature>
<evidence type="ECO:0000256" key="4">
    <source>
        <dbReference type="PROSITE-ProRule" id="PRU00723"/>
    </source>
</evidence>
<proteinExistence type="predicted"/>
<feature type="domain" description="C3H1-type" evidence="6">
    <location>
        <begin position="181"/>
        <end position="207"/>
    </location>
</feature>
<feature type="zinc finger region" description="C3H1-type" evidence="4">
    <location>
        <begin position="181"/>
        <end position="207"/>
    </location>
</feature>
<dbReference type="VEuPathDB" id="PlasmoDB:C922_03609"/>
<evidence type="ECO:0000256" key="1">
    <source>
        <dbReference type="ARBA" id="ARBA00022723"/>
    </source>
</evidence>
<dbReference type="InterPro" id="IPR036855">
    <property type="entry name" value="Znf_CCCH_sf"/>
</dbReference>
<dbReference type="OrthoDB" id="387492at2759"/>
<keyword evidence="3 4" id="KW-0862">Zinc</keyword>
<keyword evidence="2 4" id="KW-0863">Zinc-finger</keyword>
<protein>
    <recommendedName>
        <fullName evidence="6">C3H1-type domain-containing protein</fullName>
    </recommendedName>
</protein>
<feature type="domain" description="C3H1-type" evidence="6">
    <location>
        <begin position="216"/>
        <end position="243"/>
    </location>
</feature>
<feature type="region of interest" description="Disordered" evidence="5">
    <location>
        <begin position="1263"/>
        <end position="1289"/>
    </location>
</feature>
<feature type="compositionally biased region" description="Basic and acidic residues" evidence="5">
    <location>
        <begin position="933"/>
        <end position="943"/>
    </location>
</feature>
<feature type="compositionally biased region" description="Basic and acidic residues" evidence="5">
    <location>
        <begin position="869"/>
        <end position="890"/>
    </location>
</feature>
<dbReference type="Gene3D" id="3.30.1370.210">
    <property type="match status" value="1"/>
</dbReference>
<evidence type="ECO:0000259" key="6">
    <source>
        <dbReference type="PROSITE" id="PS50103"/>
    </source>
</evidence>
<dbReference type="GO" id="GO:0008270">
    <property type="term" value="F:zinc ion binding"/>
    <property type="evidence" value="ECO:0007669"/>
    <property type="project" value="UniProtKB-KW"/>
</dbReference>
<reference evidence="7 8" key="1">
    <citation type="submission" date="2013-02" db="EMBL/GenBank/DDBJ databases">
        <title>The Genome Sequence of Plasmodium inui San Antonio 1.</title>
        <authorList>
            <consortium name="The Broad Institute Genome Sequencing Platform"/>
            <consortium name="The Broad Institute Genome Sequencing Center for Infectious Disease"/>
            <person name="Neafsey D."/>
            <person name="Cheeseman I."/>
            <person name="Volkman S."/>
            <person name="Adams J."/>
            <person name="Walker B."/>
            <person name="Young S.K."/>
            <person name="Zeng Q."/>
            <person name="Gargeya S."/>
            <person name="Fitzgerald M."/>
            <person name="Haas B."/>
            <person name="Abouelleil A."/>
            <person name="Alvarado L."/>
            <person name="Arachchi H.M."/>
            <person name="Berlin A.M."/>
            <person name="Chapman S.B."/>
            <person name="Dewar J."/>
            <person name="Goldberg J."/>
            <person name="Griggs A."/>
            <person name="Gujja S."/>
            <person name="Hansen M."/>
            <person name="Howarth C."/>
            <person name="Imamovic A."/>
            <person name="Larimer J."/>
            <person name="McCowan C."/>
            <person name="Murphy C."/>
            <person name="Neiman D."/>
            <person name="Pearson M."/>
            <person name="Priest M."/>
            <person name="Roberts A."/>
            <person name="Saif S."/>
            <person name="Shea T."/>
            <person name="Sisk P."/>
            <person name="Sykes S."/>
            <person name="Wortman J."/>
            <person name="Nusbaum C."/>
            <person name="Birren B."/>
        </authorList>
    </citation>
    <scope>NUCLEOTIDE SEQUENCE [LARGE SCALE GENOMIC DNA]</scope>
    <source>
        <strain evidence="7 8">San Antonio 1</strain>
    </source>
</reference>
<keyword evidence="8" id="KW-1185">Reference proteome</keyword>
<feature type="zinc finger region" description="C3H1-type" evidence="4">
    <location>
        <begin position="216"/>
        <end position="243"/>
    </location>
</feature>
<evidence type="ECO:0000256" key="5">
    <source>
        <dbReference type="SAM" id="MobiDB-lite"/>
    </source>
</evidence>
<feature type="compositionally biased region" description="Basic and acidic residues" evidence="5">
    <location>
        <begin position="21"/>
        <end position="30"/>
    </location>
</feature>
<dbReference type="SMART" id="SM00356">
    <property type="entry name" value="ZnF_C3H1"/>
    <property type="match status" value="2"/>
</dbReference>
<dbReference type="PROSITE" id="PS50103">
    <property type="entry name" value="ZF_C3H1"/>
    <property type="match status" value="2"/>
</dbReference>
<organism evidence="7 8">
    <name type="scientific">Plasmodium inui San Antonio 1</name>
    <dbReference type="NCBI Taxonomy" id="1237626"/>
    <lineage>
        <taxon>Eukaryota</taxon>
        <taxon>Sar</taxon>
        <taxon>Alveolata</taxon>
        <taxon>Apicomplexa</taxon>
        <taxon>Aconoidasida</taxon>
        <taxon>Haemosporida</taxon>
        <taxon>Plasmodiidae</taxon>
        <taxon>Plasmodium</taxon>
        <taxon>Plasmodium (Plasmodium)</taxon>
    </lineage>
</organism>
<feature type="compositionally biased region" description="Low complexity" evidence="5">
    <location>
        <begin position="1109"/>
        <end position="1120"/>
    </location>
</feature>
<dbReference type="InterPro" id="IPR000571">
    <property type="entry name" value="Znf_CCCH"/>
</dbReference>
<dbReference type="EMBL" id="KI965475">
    <property type="protein sequence ID" value="EUD65885.1"/>
    <property type="molecule type" value="Genomic_DNA"/>
</dbReference>
<feature type="region of interest" description="Disordered" evidence="5">
    <location>
        <begin position="335"/>
        <end position="369"/>
    </location>
</feature>
<dbReference type="Gene3D" id="4.10.1000.10">
    <property type="entry name" value="Zinc finger, CCCH-type"/>
    <property type="match status" value="1"/>
</dbReference>
<sequence>MEGEGTDSTTRGRRNPDDEDEPRKGAKSEHGSIGGAYHDADNVINADGDSDSHERGSVSGWGSAYVSCDSVNDSIGDSALNANESLEEIPNDVLKDVLSDNWDGDAEGAPQGAPDEYGNSHQEIPYMKNRTKPPNEFTQSQHPCEYRSKNHFLQRIIRVTDKTMDSTENIHHLSNNSKDELKKTSLCKYWIKGMCANVECNFAHGEQELKYTHGVYKTTICKNWKRYGICSSGINCRHAHGESELQPKNLPLHLLKRKSCFKDDLYVTKCVNVKGEQCIALTDGRLLKDGGFGENTGAVQRVPLRSGTRMGSRFRAHNIHRRSGVPPDYSICGADTERQNSHGHHQHNHPHQNERFDMGTTPRSRDNSGKCITHCSSSAMIPNQGRNENNERSATMWSYKKMSNYQRMINKGGKFYRETTLHEHPVSNERHSVNYMIRKFCNMYGGDSKSITSGTYNYGFDVMEKGLGLLRNGFRVEQPDDYQRGDDSNDNFHQMRNNITKQNLLMNKVLDAHKRESYDEDLFLEYLPRVRFGEEVENRLLDVNTLRRSSVHVSGGAAGGTLCDNRVLLGDTGFDAPGEFTPRMENFGYGSSHLRNDCLRRADGDTSVLKSTAVGAPPCGRLPDKQPPYDSMNYVSLYVKKQERVRNDFSDEAGVAKVDGRNGIVGRVGSFSDRFTRLNSDVHPRAHLNSRSCNCSLVSTREKHASGENVVSGDNVEEYLMKEYHFRLKSMWVKKGDDAAMKRESGCYSGLCDVQDGCYGRENAIQTNCMTTFTEKTTTGGTTSGRPSNEVNRSGNIVRNIIISNGNDLVLINTGNIMYNYSQINSTNVLRKNGINQNFSSFPDLRLTWNVQRLEHQCQSANRHLIEGRSVTEGRTQEGTQRRTPRETRRVTQRGTQSVRRLNEEGPFSTVSYEQGDLKQVHRGGCLNWGRLPLEDGQQRDEPQDNPVGGLTQGRGEMHRFAGEVRGDQVNRDEVGRSEIMDNLRRSAKDELLRSLHRSGPDGSYYFPTCAERTFGKAVSPRGEAKGEGSQINGPTPVVTNGMVYADMEEGHIKFELNCMEKWTSEGGVAQDLYAPNEVNPRVLPMREVSAERVSLAQMGTMGSDANRSEIGSAEISGRSGRSGRSKRSEPSGPDGEGRVTPLRNGNPQMNKPHQGKEEEEKENHLGVFPIDETFSQSKFLSVSGNMDYSVTGQIDDFFVREFPSPLCTSHSNKLSPTHLFLGSSTTKSGSHANDLSPFESRMNSTEVFFHFGRGAQIYQDTSSEIHPLESEPKQLHPSYDNFFKPQNG</sequence>
<dbReference type="Pfam" id="PF00642">
    <property type="entry name" value="zf-CCCH"/>
    <property type="match status" value="1"/>
</dbReference>
<dbReference type="SUPFAM" id="SSF90229">
    <property type="entry name" value="CCCH zinc finger"/>
    <property type="match status" value="1"/>
</dbReference>
<feature type="region of interest" description="Disordered" evidence="5">
    <location>
        <begin position="98"/>
        <end position="119"/>
    </location>
</feature>
<evidence type="ECO:0000313" key="8">
    <source>
        <dbReference type="Proteomes" id="UP000030640"/>
    </source>
</evidence>
<evidence type="ECO:0000256" key="2">
    <source>
        <dbReference type="ARBA" id="ARBA00022771"/>
    </source>
</evidence>
<evidence type="ECO:0000256" key="3">
    <source>
        <dbReference type="ARBA" id="ARBA00022833"/>
    </source>
</evidence>
<feature type="compositionally biased region" description="Basic and acidic residues" evidence="5">
    <location>
        <begin position="351"/>
        <end position="368"/>
    </location>
</feature>
<evidence type="ECO:0000313" key="7">
    <source>
        <dbReference type="EMBL" id="EUD65885.1"/>
    </source>
</evidence>
<accession>W7A2H6</accession>
<keyword evidence="1 4" id="KW-0479">Metal-binding</keyword>
<dbReference type="GeneID" id="20038883"/>
<feature type="region of interest" description="Disordered" evidence="5">
    <location>
        <begin position="869"/>
        <end position="898"/>
    </location>
</feature>
<name>W7A2H6_9APIC</name>
<feature type="region of interest" description="Disordered" evidence="5">
    <location>
        <begin position="1098"/>
        <end position="1163"/>
    </location>
</feature>